<dbReference type="HOGENOM" id="CLU_1881616_0_0_10"/>
<gene>
    <name evidence="1" type="ORF">HMPREF1981_02865</name>
</gene>
<dbReference type="AlphaFoldDB" id="U2BUK0"/>
<proteinExistence type="predicted"/>
<protein>
    <submittedName>
        <fullName evidence="1">Uncharacterized protein</fullName>
    </submittedName>
</protein>
<comment type="caution">
    <text evidence="1">The sequence shown here is derived from an EMBL/GenBank/DDBJ whole genome shotgun (WGS) entry which is preliminary data.</text>
</comment>
<accession>U2BUK0</accession>
<sequence>MTRTREGNLSKAQRILSPFPQTTSTARTILQAPSALQRAIFTTHKNIAFNAGKLLLALPLRTFPANCDHNTDNITGLFSFAPGNIPTEQEYSVQRRKICADTAAPLSAATGNLTPMFVRGVNEKTDNKCQRQQAT</sequence>
<name>U2BUK0_9BACE</name>
<dbReference type="PATRIC" id="fig|1321819.3.peg.2647"/>
<evidence type="ECO:0000313" key="2">
    <source>
        <dbReference type="Proteomes" id="UP000016496"/>
    </source>
</evidence>
<dbReference type="Proteomes" id="UP000016496">
    <property type="component" value="Unassembled WGS sequence"/>
</dbReference>
<reference evidence="1 2" key="1">
    <citation type="submission" date="2013-08" db="EMBL/GenBank/DDBJ databases">
        <authorList>
            <person name="Weinstock G."/>
            <person name="Sodergren E."/>
            <person name="Wylie T."/>
            <person name="Fulton L."/>
            <person name="Fulton R."/>
            <person name="Fronick C."/>
            <person name="O'Laughlin M."/>
            <person name="Godfrey J."/>
            <person name="Miner T."/>
            <person name="Herter B."/>
            <person name="Appelbaum E."/>
            <person name="Cordes M."/>
            <person name="Lek S."/>
            <person name="Wollam A."/>
            <person name="Pepin K.H."/>
            <person name="Palsikar V.B."/>
            <person name="Mitreva M."/>
            <person name="Wilson R.K."/>
        </authorList>
    </citation>
    <scope>NUCLEOTIDE SEQUENCE [LARGE SCALE GENOMIC DNA]</scope>
    <source>
        <strain evidence="1 2">F0041</strain>
    </source>
</reference>
<dbReference type="EMBL" id="AWSV01000151">
    <property type="protein sequence ID" value="ERI81859.1"/>
    <property type="molecule type" value="Genomic_DNA"/>
</dbReference>
<organism evidence="1 2">
    <name type="scientific">Bacteroides pyogenes F0041</name>
    <dbReference type="NCBI Taxonomy" id="1321819"/>
    <lineage>
        <taxon>Bacteria</taxon>
        <taxon>Pseudomonadati</taxon>
        <taxon>Bacteroidota</taxon>
        <taxon>Bacteroidia</taxon>
        <taxon>Bacteroidales</taxon>
        <taxon>Bacteroidaceae</taxon>
        <taxon>Bacteroides</taxon>
    </lineage>
</organism>
<evidence type="ECO:0000313" key="1">
    <source>
        <dbReference type="EMBL" id="ERI81859.1"/>
    </source>
</evidence>